<organism evidence="2 4">
    <name type="scientific">Escherichia coli</name>
    <dbReference type="NCBI Taxonomy" id="562"/>
    <lineage>
        <taxon>Bacteria</taxon>
        <taxon>Pseudomonadati</taxon>
        <taxon>Pseudomonadota</taxon>
        <taxon>Gammaproteobacteria</taxon>
        <taxon>Enterobacterales</taxon>
        <taxon>Enterobacteriaceae</taxon>
        <taxon>Escherichia</taxon>
    </lineage>
</organism>
<sequence length="54" mass="6699">MEFHENKANAPFIGFVQLWQAVRRWRRQMQARRVLQQMSDERLRDIGLRREDVE</sequence>
<dbReference type="InterPro" id="IPR009506">
    <property type="entry name" value="YjiS-like"/>
</dbReference>
<dbReference type="AlphaFoldDB" id="A0A0A0GC39"/>
<feature type="domain" description="YjiS-like" evidence="1">
    <location>
        <begin position="18"/>
        <end position="54"/>
    </location>
</feature>
<evidence type="ECO:0000313" key="5">
    <source>
        <dbReference type="Proteomes" id="UP000372890"/>
    </source>
</evidence>
<proteinExistence type="predicted"/>
<reference evidence="2 4" key="2">
    <citation type="submission" date="2019-08" db="EMBL/GenBank/DDBJ databases">
        <title>Whole genome analysis of cultivated E. coli strains isolated from CD patients and healthy donors.</title>
        <authorList>
            <person name="Siniagina M.N."/>
            <person name="Markelova M.I."/>
            <person name="Laikov A.V."/>
            <person name="Boulygina E.A."/>
            <person name="Khusnutdinova D.R."/>
            <person name="Kharchenko A."/>
            <person name="Grigoryeva T.V."/>
        </authorList>
    </citation>
    <scope>NUCLEOTIDE SEQUENCE [LARGE SCALE GENOMIC DNA]</scope>
    <source>
        <strain evidence="2 4">3_77_5</strain>
    </source>
</reference>
<dbReference type="EMBL" id="CAADIS010000005">
    <property type="protein sequence ID" value="VFS35272.1"/>
    <property type="molecule type" value="Genomic_DNA"/>
</dbReference>
<gene>
    <name evidence="2" type="ORF">FWK02_20485</name>
    <name evidence="3" type="ORF">NCTC9001_05106</name>
</gene>
<dbReference type="RefSeq" id="WP_000394277.1">
    <property type="nucleotide sequence ID" value="NZ_AP022036.1"/>
</dbReference>
<name>A0A0A0GC39_ECOLX</name>
<dbReference type="EMBL" id="VSBS01000840">
    <property type="protein sequence ID" value="TXS99876.1"/>
    <property type="molecule type" value="Genomic_DNA"/>
</dbReference>
<accession>A0A0A0GC39</accession>
<dbReference type="Proteomes" id="UP000372890">
    <property type="component" value="Unassembled WGS sequence"/>
</dbReference>
<dbReference type="Proteomes" id="UP000321461">
    <property type="component" value="Unassembled WGS sequence"/>
</dbReference>
<reference evidence="3 5" key="1">
    <citation type="submission" date="2019-03" db="EMBL/GenBank/DDBJ databases">
        <authorList>
            <consortium name="Pathogen Informatics"/>
        </authorList>
    </citation>
    <scope>NUCLEOTIDE SEQUENCE [LARGE SCALE GENOMIC DNA]</scope>
    <source>
        <strain evidence="3 5">NCTC9001</strain>
    </source>
</reference>
<protein>
    <submittedName>
        <fullName evidence="2">DUF1127 domain-containing protein</fullName>
    </submittedName>
    <submittedName>
        <fullName evidence="3">Protein YjiS</fullName>
    </submittedName>
</protein>
<evidence type="ECO:0000313" key="2">
    <source>
        <dbReference type="EMBL" id="TXS99876.1"/>
    </source>
</evidence>
<evidence type="ECO:0000259" key="1">
    <source>
        <dbReference type="Pfam" id="PF06568"/>
    </source>
</evidence>
<dbReference type="Pfam" id="PF06568">
    <property type="entry name" value="YjiS-like"/>
    <property type="match status" value="1"/>
</dbReference>
<evidence type="ECO:0000313" key="4">
    <source>
        <dbReference type="Proteomes" id="UP000321461"/>
    </source>
</evidence>
<evidence type="ECO:0000313" key="3">
    <source>
        <dbReference type="EMBL" id="VFS35272.1"/>
    </source>
</evidence>